<dbReference type="PANTHER" id="PTHR47165:SF4">
    <property type="entry name" value="OS03G0429900 PROTEIN"/>
    <property type="match status" value="1"/>
</dbReference>
<dbReference type="InterPro" id="IPR012340">
    <property type="entry name" value="NA-bd_OB-fold"/>
</dbReference>
<keyword evidence="11" id="KW-0472">Membrane</keyword>
<evidence type="ECO:0000256" key="8">
    <source>
        <dbReference type="ARBA" id="ARBA00023125"/>
    </source>
</evidence>
<evidence type="ECO:0000256" key="9">
    <source>
        <dbReference type="ARBA" id="ARBA00023242"/>
    </source>
</evidence>
<keyword evidence="8" id="KW-0238">DNA-binding</keyword>
<evidence type="ECO:0000256" key="1">
    <source>
        <dbReference type="ARBA" id="ARBA00004123"/>
    </source>
</evidence>
<organism evidence="14 15">
    <name type="scientific">Dracunculus medinensis</name>
    <name type="common">Guinea worm</name>
    <dbReference type="NCBI Taxonomy" id="318479"/>
    <lineage>
        <taxon>Eukaryota</taxon>
        <taxon>Metazoa</taxon>
        <taxon>Ecdysozoa</taxon>
        <taxon>Nematoda</taxon>
        <taxon>Chromadorea</taxon>
        <taxon>Rhabditida</taxon>
        <taxon>Spirurina</taxon>
        <taxon>Dracunculoidea</taxon>
        <taxon>Dracunculidae</taxon>
        <taxon>Dracunculus</taxon>
    </lineage>
</organism>
<dbReference type="Pfam" id="PF16900">
    <property type="entry name" value="REPA_OB_2"/>
    <property type="match status" value="1"/>
</dbReference>
<evidence type="ECO:0000313" key="14">
    <source>
        <dbReference type="EMBL" id="VDN52982.1"/>
    </source>
</evidence>
<keyword evidence="9" id="KW-0539">Nucleus</keyword>
<dbReference type="InterPro" id="IPR013955">
    <property type="entry name" value="Rep_factor-A_C"/>
</dbReference>
<dbReference type="Gene3D" id="2.40.50.140">
    <property type="entry name" value="Nucleic acid-binding proteins"/>
    <property type="match status" value="3"/>
</dbReference>
<comment type="similarity">
    <text evidence="2">Belongs to the replication factor A protein 1 family.</text>
</comment>
<accession>A0A3P7SFD5</accession>
<gene>
    <name evidence="14" type="ORF">DME_LOCUS2955</name>
</gene>
<dbReference type="CDD" id="cd04475">
    <property type="entry name" value="RPA1_DBD_B"/>
    <property type="match status" value="1"/>
</dbReference>
<comment type="subcellular location">
    <subcellularLocation>
        <location evidence="1">Nucleus</location>
    </subcellularLocation>
</comment>
<reference evidence="14 15" key="1">
    <citation type="submission" date="2018-11" db="EMBL/GenBank/DDBJ databases">
        <authorList>
            <consortium name="Pathogen Informatics"/>
        </authorList>
    </citation>
    <scope>NUCLEOTIDE SEQUENCE [LARGE SCALE GENOMIC DNA]</scope>
</reference>
<keyword evidence="6" id="KW-0863">Zinc-finger</keyword>
<keyword evidence="11" id="KW-0812">Transmembrane</keyword>
<dbReference type="AlphaFoldDB" id="A0A3P7SFD5"/>
<dbReference type="Pfam" id="PF08646">
    <property type="entry name" value="Rep_fac-A_C"/>
    <property type="match status" value="1"/>
</dbReference>
<dbReference type="GO" id="GO:0006260">
    <property type="term" value="P:DNA replication"/>
    <property type="evidence" value="ECO:0007669"/>
    <property type="project" value="UniProtKB-KW"/>
</dbReference>
<name>A0A3P7SFD5_DRAME</name>
<feature type="transmembrane region" description="Helical" evidence="11">
    <location>
        <begin position="44"/>
        <end position="65"/>
    </location>
</feature>
<feature type="region of interest" description="Disordered" evidence="10">
    <location>
        <begin position="1"/>
        <end position="22"/>
    </location>
</feature>
<dbReference type="CDD" id="cd04474">
    <property type="entry name" value="RPA1_DBD_A"/>
    <property type="match status" value="1"/>
</dbReference>
<keyword evidence="5" id="KW-0479">Metal-binding</keyword>
<keyword evidence="4" id="KW-0235">DNA replication</keyword>
<evidence type="ECO:0000256" key="2">
    <source>
        <dbReference type="ARBA" id="ARBA00005690"/>
    </source>
</evidence>
<dbReference type="InterPro" id="IPR031657">
    <property type="entry name" value="REPA_OB_2"/>
</dbReference>
<evidence type="ECO:0000256" key="10">
    <source>
        <dbReference type="SAM" id="MobiDB-lite"/>
    </source>
</evidence>
<evidence type="ECO:0000256" key="3">
    <source>
        <dbReference type="ARBA" id="ARBA00019850"/>
    </source>
</evidence>
<keyword evidence="11" id="KW-1133">Transmembrane helix</keyword>
<dbReference type="SUPFAM" id="SSF50249">
    <property type="entry name" value="Nucleic acid-binding proteins"/>
    <property type="match status" value="3"/>
</dbReference>
<feature type="transmembrane region" description="Helical" evidence="11">
    <location>
        <begin position="77"/>
        <end position="95"/>
    </location>
</feature>
<evidence type="ECO:0000256" key="6">
    <source>
        <dbReference type="ARBA" id="ARBA00022771"/>
    </source>
</evidence>
<keyword evidence="7" id="KW-0862">Zinc</keyword>
<evidence type="ECO:0000256" key="5">
    <source>
        <dbReference type="ARBA" id="ARBA00022723"/>
    </source>
</evidence>
<dbReference type="STRING" id="318479.A0A3P7SFD5"/>
<dbReference type="InterPro" id="IPR047192">
    <property type="entry name" value="Euk_RPA1_DBD_C"/>
</dbReference>
<feature type="domain" description="Replication factor A C-terminal" evidence="12">
    <location>
        <begin position="333"/>
        <end position="447"/>
    </location>
</feature>
<dbReference type="Proteomes" id="UP000274756">
    <property type="component" value="Unassembled WGS sequence"/>
</dbReference>
<dbReference type="PANTHER" id="PTHR47165">
    <property type="entry name" value="OS03G0429900 PROTEIN"/>
    <property type="match status" value="1"/>
</dbReference>
<proteinExistence type="inferred from homology"/>
<dbReference type="GO" id="GO:0005634">
    <property type="term" value="C:nucleus"/>
    <property type="evidence" value="ECO:0007669"/>
    <property type="project" value="UniProtKB-SubCell"/>
</dbReference>
<keyword evidence="15" id="KW-1185">Reference proteome</keyword>
<evidence type="ECO:0000256" key="11">
    <source>
        <dbReference type="SAM" id="Phobius"/>
    </source>
</evidence>
<dbReference type="GO" id="GO:0003677">
    <property type="term" value="F:DNA binding"/>
    <property type="evidence" value="ECO:0007669"/>
    <property type="project" value="UniProtKB-KW"/>
</dbReference>
<dbReference type="OrthoDB" id="1751331at2759"/>
<evidence type="ECO:0000259" key="13">
    <source>
        <dbReference type="Pfam" id="PF16900"/>
    </source>
</evidence>
<dbReference type="GO" id="GO:0008270">
    <property type="term" value="F:zinc ion binding"/>
    <property type="evidence" value="ECO:0007669"/>
    <property type="project" value="UniProtKB-KW"/>
</dbReference>
<evidence type="ECO:0000256" key="4">
    <source>
        <dbReference type="ARBA" id="ARBA00022705"/>
    </source>
</evidence>
<dbReference type="EMBL" id="UYYG01000092">
    <property type="protein sequence ID" value="VDN52982.1"/>
    <property type="molecule type" value="Genomic_DNA"/>
</dbReference>
<feature type="domain" description="Replication protein A OB" evidence="13">
    <location>
        <begin position="205"/>
        <end position="297"/>
    </location>
</feature>
<sequence length="454" mass="52203">MGRGLPIFNNPTEHSGDPNDYKGFNPNRLQSVTADDDISHYSSVFYQIFLYAYFFIRSMVVLSHFPSIEVKYHNDHWNYVYIYIFLHFFIFRWRICGVVSVKEDLRELKTARGDMRVFNFEITDKDGGCIRVAAFNEIADKYYSIIQKGVMYYVVGGTIKQANKRFNTTGHDYEISLRSDSEQKIVQPKLVLNGVSLAKIASFVNECVDVIGIIESVADIQQVTSRSTGQILEKRDLMLIDQSGTTVALTFWGEQARKYDKHFEHQTVGIKGALVREYNGQFFISLSTLSSSRIEFNPDCRETSMLYSWYKNMRPSIKTNTIELGKNDEKGAYFNVTAIISTVKADGALYKSCGNGGCKKKVIAMENQYRCEKCNILLDTYKYMEISDFSGTHYVTVFEDKAAKLLKISAEELGVLLDNDQEYNKIFNAILFRQYNFRIRAKSEFYNVSLEQIS</sequence>
<protein>
    <recommendedName>
        <fullName evidence="3">Replication protein A 70 kDa DNA-binding subunit</fullName>
    </recommendedName>
</protein>
<dbReference type="CDD" id="cd04476">
    <property type="entry name" value="RPA1_DBD_C"/>
    <property type="match status" value="1"/>
</dbReference>
<evidence type="ECO:0000259" key="12">
    <source>
        <dbReference type="Pfam" id="PF08646"/>
    </source>
</evidence>
<evidence type="ECO:0000313" key="15">
    <source>
        <dbReference type="Proteomes" id="UP000274756"/>
    </source>
</evidence>
<dbReference type="FunFam" id="2.40.50.140:FF:000041">
    <property type="entry name" value="Replication protein A subunit"/>
    <property type="match status" value="1"/>
</dbReference>
<dbReference type="FunFam" id="2.40.50.140:FF:000064">
    <property type="entry name" value="Replication protein A subunit"/>
    <property type="match status" value="1"/>
</dbReference>
<evidence type="ECO:0000256" key="7">
    <source>
        <dbReference type="ARBA" id="ARBA00022833"/>
    </source>
</evidence>